<dbReference type="InParanoid" id="F0VE08"/>
<dbReference type="InterPro" id="IPR000719">
    <property type="entry name" value="Prot_kinase_dom"/>
</dbReference>
<reference evidence="7" key="2">
    <citation type="submission" date="2011-03" db="EMBL/GenBank/DDBJ databases">
        <title>Comparative genomics and transcriptomics of Neospora caninum and Toxoplasma gondii.</title>
        <authorList>
            <person name="Reid A.J."/>
            <person name="Sohal A."/>
            <person name="Harris D."/>
            <person name="Quail M."/>
            <person name="Sanders M."/>
            <person name="Berriman M."/>
            <person name="Wastling J.M."/>
            <person name="Pain A."/>
        </authorList>
    </citation>
    <scope>NUCLEOTIDE SEQUENCE</scope>
    <source>
        <strain evidence="7">Liverpool</strain>
    </source>
</reference>
<accession>F0VE08</accession>
<keyword evidence="9" id="KW-1185">Reference proteome</keyword>
<dbReference type="EMBL" id="LN714480">
    <property type="protein sequence ID" value="CEL65912.1"/>
    <property type="molecule type" value="Genomic_DNA"/>
</dbReference>
<dbReference type="Gene3D" id="1.10.510.10">
    <property type="entry name" value="Transferase(Phosphotransferase) domain 1"/>
    <property type="match status" value="1"/>
</dbReference>
<organism evidence="7 9">
    <name type="scientific">Neospora caninum (strain Liverpool)</name>
    <dbReference type="NCBI Taxonomy" id="572307"/>
    <lineage>
        <taxon>Eukaryota</taxon>
        <taxon>Sar</taxon>
        <taxon>Alveolata</taxon>
        <taxon>Apicomplexa</taxon>
        <taxon>Conoidasida</taxon>
        <taxon>Coccidia</taxon>
        <taxon>Eucoccidiorida</taxon>
        <taxon>Eimeriorina</taxon>
        <taxon>Sarcocystidae</taxon>
        <taxon>Neospora</taxon>
    </lineage>
</organism>
<feature type="binding site" evidence="3">
    <location>
        <position position="274"/>
    </location>
    <ligand>
        <name>ATP</name>
        <dbReference type="ChEBI" id="CHEBI:30616"/>
    </ligand>
</feature>
<dbReference type="eggNOG" id="KOG0611">
    <property type="taxonomic scope" value="Eukaryota"/>
</dbReference>
<dbReference type="OMA" id="FFEQREN"/>
<dbReference type="PROSITE" id="PS00107">
    <property type="entry name" value="PROTEIN_KINASE_ATP"/>
    <property type="match status" value="1"/>
</dbReference>
<feature type="chain" id="PRO_5007655132" description="Protein kinase domain-containing protein" evidence="5">
    <location>
        <begin position="30"/>
        <end position="558"/>
    </location>
</feature>
<protein>
    <recommendedName>
        <fullName evidence="6">Protein kinase domain-containing protein</fullName>
    </recommendedName>
</protein>
<dbReference type="Pfam" id="PF00069">
    <property type="entry name" value="Pkinase"/>
    <property type="match status" value="1"/>
</dbReference>
<dbReference type="GO" id="GO:0005634">
    <property type="term" value="C:nucleus"/>
    <property type="evidence" value="ECO:0007669"/>
    <property type="project" value="TreeGrafter"/>
</dbReference>
<feature type="domain" description="Protein kinase" evidence="6">
    <location>
        <begin position="238"/>
        <end position="545"/>
    </location>
</feature>
<dbReference type="OrthoDB" id="346916at2759"/>
<reference evidence="7" key="1">
    <citation type="submission" date="2011-02" db="EMBL/GenBank/DDBJ databases">
        <authorList>
            <person name="Aslett M."/>
        </authorList>
    </citation>
    <scope>NUCLEOTIDE SEQUENCE</scope>
    <source>
        <strain evidence="7">Liverpool</strain>
    </source>
</reference>
<sequence length="558" mass="60995">MKRISLASVRFLVVTCILLQCLPRDQCLAHYGSDSDGSNARPSGGADWATRTPAPAVGDYGELTGSVSRTQTKRVYGAGLWPRVRSLAVSRFPGAEEEQWEGAYARGDLPPSQVGDVLTQRKGRTGRSRVHQRVVVTPEPHSWNHRVTIAKGQAVTPVGFEGSFVESRSLLATPTNLGAPVDLQGQQDMSSHVVNRLPAVAGLPPAERAAAADLQRRFRQGLRLTVESTFSGESFELTGPVEFLGMGSTGIVFRLSQTKAGAASLPNRVAVAAKITVMRLQRQTGLSASQIKKFQKEMQERIIRDESSMRTALPHVNPETALQHGLLFPHDVGRVSNMPIEVLAGNAYAVYPVVSVSPAFTCDLQQLVGEQDLSLSAKFYLTRQLVKSVAWLHRHGVAHNDLKLENVLISSAGQPVLTDFGFAGAIGTAKRIQFTALYLDPQTAEASVQRQPEVMITAARDSWALGTLLFMLWCRSLPHASPYQASLPDRAYLEFMVTQAKTHRPQPNFVECGDLPAAVRELISGFLQWNHEDRRLPGDVEEAFLEATHNGGGERSRR</sequence>
<dbReference type="Gene3D" id="3.30.200.20">
    <property type="entry name" value="Phosphorylase Kinase, domain 1"/>
    <property type="match status" value="1"/>
</dbReference>
<dbReference type="Proteomes" id="UP000007494">
    <property type="component" value="Chromosome VI"/>
</dbReference>
<reference evidence="9" key="3">
    <citation type="journal article" date="2012" name="PLoS Pathog.">
        <title>Comparative genomics of the apicomplexan parasites Toxoplasma gondii and Neospora caninum: Coccidia differing in host range and transmission strategy.</title>
        <authorList>
            <person name="Reid A.J."/>
            <person name="Vermont S.J."/>
            <person name="Cotton J.A."/>
            <person name="Harris D."/>
            <person name="Hill-Cawthorne G.A."/>
            <person name="Konen-Waisman S."/>
            <person name="Latham S.M."/>
            <person name="Mourier T."/>
            <person name="Norton R."/>
            <person name="Quail M.A."/>
            <person name="Sanders M."/>
            <person name="Shanmugam D."/>
            <person name="Sohal A."/>
            <person name="Wasmuth J.D."/>
            <person name="Brunk B."/>
            <person name="Grigg M.E."/>
            <person name="Howard J.C."/>
            <person name="Parkinson J."/>
            <person name="Roos D.S."/>
            <person name="Trees A.J."/>
            <person name="Berriman M."/>
            <person name="Pain A."/>
            <person name="Wastling J.M."/>
        </authorList>
    </citation>
    <scope>NUCLEOTIDE SEQUENCE [LARGE SCALE GENOMIC DNA]</scope>
    <source>
        <strain evidence="9">Liverpool</strain>
    </source>
</reference>
<reference evidence="8" key="4">
    <citation type="journal article" date="2015" name="PLoS ONE">
        <title>Comprehensive Evaluation of Toxoplasma gondii VEG and Neospora caninum LIV Genomes with Tachyzoite Stage Transcriptome and Proteome Defines Novel Transcript Features.</title>
        <authorList>
            <person name="Ramaprasad A."/>
            <person name="Mourier T."/>
            <person name="Naeem R."/>
            <person name="Malas T.B."/>
            <person name="Moussa E."/>
            <person name="Panigrahi A."/>
            <person name="Vermont S.J."/>
            <person name="Otto T.D."/>
            <person name="Wastling J."/>
            <person name="Pain A."/>
        </authorList>
    </citation>
    <scope>NUCLEOTIDE SEQUENCE</scope>
    <source>
        <strain evidence="8">Liverpool</strain>
    </source>
</reference>
<keyword evidence="2 3" id="KW-0067">ATP-binding</keyword>
<evidence type="ECO:0000313" key="7">
    <source>
        <dbReference type="EMBL" id="CBZ51951.1"/>
    </source>
</evidence>
<dbReference type="EMBL" id="FR823387">
    <property type="protein sequence ID" value="CBZ51951.1"/>
    <property type="molecule type" value="Genomic_DNA"/>
</dbReference>
<dbReference type="GO" id="GO:0044773">
    <property type="term" value="P:mitotic DNA damage checkpoint signaling"/>
    <property type="evidence" value="ECO:0007669"/>
    <property type="project" value="TreeGrafter"/>
</dbReference>
<evidence type="ECO:0000259" key="6">
    <source>
        <dbReference type="PROSITE" id="PS50011"/>
    </source>
</evidence>
<dbReference type="AlphaFoldDB" id="F0VE08"/>
<dbReference type="InterPro" id="IPR017441">
    <property type="entry name" value="Protein_kinase_ATP_BS"/>
</dbReference>
<dbReference type="InterPro" id="IPR008271">
    <property type="entry name" value="Ser/Thr_kinase_AS"/>
</dbReference>
<evidence type="ECO:0000256" key="1">
    <source>
        <dbReference type="ARBA" id="ARBA00022741"/>
    </source>
</evidence>
<keyword evidence="5" id="KW-0732">Signal</keyword>
<dbReference type="PROSITE" id="PS00108">
    <property type="entry name" value="PROTEIN_KINASE_ST"/>
    <property type="match status" value="1"/>
</dbReference>
<dbReference type="SMART" id="SM00220">
    <property type="entry name" value="S_TKc"/>
    <property type="match status" value="1"/>
</dbReference>
<feature type="signal peptide" evidence="5">
    <location>
        <begin position="1"/>
        <end position="29"/>
    </location>
</feature>
<dbReference type="GO" id="GO:0005524">
    <property type="term" value="F:ATP binding"/>
    <property type="evidence" value="ECO:0007669"/>
    <property type="project" value="UniProtKB-UniRule"/>
</dbReference>
<gene>
    <name evidence="8" type="ORF">BN1204_017430</name>
    <name evidence="7" type="ORF">NCLIV_017430</name>
</gene>
<evidence type="ECO:0000313" key="8">
    <source>
        <dbReference type="EMBL" id="CEL65912.1"/>
    </source>
</evidence>
<dbReference type="GO" id="GO:0005737">
    <property type="term" value="C:cytoplasm"/>
    <property type="evidence" value="ECO:0007669"/>
    <property type="project" value="TreeGrafter"/>
</dbReference>
<name>F0VE08_NEOCL</name>
<evidence type="ECO:0000256" key="2">
    <source>
        <dbReference type="ARBA" id="ARBA00022840"/>
    </source>
</evidence>
<keyword evidence="1 3" id="KW-0547">Nucleotide-binding</keyword>
<evidence type="ECO:0000256" key="4">
    <source>
        <dbReference type="SAM" id="MobiDB-lite"/>
    </source>
</evidence>
<evidence type="ECO:0000256" key="5">
    <source>
        <dbReference type="SAM" id="SignalP"/>
    </source>
</evidence>
<feature type="region of interest" description="Disordered" evidence="4">
    <location>
        <begin position="32"/>
        <end position="63"/>
    </location>
</feature>
<dbReference type="PANTHER" id="PTHR44167:SF18">
    <property type="entry name" value="PROTEIN KINASE DOMAIN-CONTAINING PROTEIN"/>
    <property type="match status" value="1"/>
</dbReference>
<dbReference type="RefSeq" id="XP_003881984.1">
    <property type="nucleotide sequence ID" value="XM_003881935.1"/>
</dbReference>
<evidence type="ECO:0000313" key="9">
    <source>
        <dbReference type="Proteomes" id="UP000007494"/>
    </source>
</evidence>
<evidence type="ECO:0000256" key="3">
    <source>
        <dbReference type="PROSITE-ProRule" id="PRU10141"/>
    </source>
</evidence>
<dbReference type="InterPro" id="IPR011009">
    <property type="entry name" value="Kinase-like_dom_sf"/>
</dbReference>
<dbReference type="PANTHER" id="PTHR44167">
    <property type="entry name" value="OVARIAN-SPECIFIC SERINE/THREONINE-PROTEIN KINASE LOK-RELATED"/>
    <property type="match status" value="1"/>
</dbReference>
<dbReference type="PROSITE" id="PS50011">
    <property type="entry name" value="PROTEIN_KINASE_DOM"/>
    <property type="match status" value="1"/>
</dbReference>
<dbReference type="SUPFAM" id="SSF56112">
    <property type="entry name" value="Protein kinase-like (PK-like)"/>
    <property type="match status" value="1"/>
</dbReference>
<proteinExistence type="predicted"/>
<dbReference type="GeneID" id="13444660"/>
<dbReference type="GO" id="GO:0004674">
    <property type="term" value="F:protein serine/threonine kinase activity"/>
    <property type="evidence" value="ECO:0007669"/>
    <property type="project" value="TreeGrafter"/>
</dbReference>
<dbReference type="VEuPathDB" id="ToxoDB:NCLIV_017430"/>